<proteinExistence type="predicted"/>
<evidence type="ECO:0000313" key="1">
    <source>
        <dbReference type="EMBL" id="GFC58508.1"/>
    </source>
</evidence>
<feature type="non-terminal residue" evidence="1">
    <location>
        <position position="1"/>
    </location>
</feature>
<sequence length="130" mass="13935">PGFKGAVSDFNIEAFAATLSTHTGPPATRKPLARERTCAWKESKQAKWKNGDAKQSLGQRQQVGLLRIIRINLAAGIASHQLITQALLGDDAASAQIPARARRKRVVLVLDYAAHLVAKRTASGSLRGGK</sequence>
<accession>A0A699PYL6</accession>
<protein>
    <submittedName>
        <fullName evidence="1">Uncharacterized protein</fullName>
    </submittedName>
</protein>
<name>A0A699PYL6_TANCI</name>
<feature type="non-terminal residue" evidence="1">
    <location>
        <position position="130"/>
    </location>
</feature>
<dbReference type="AlphaFoldDB" id="A0A699PYL6"/>
<reference evidence="1" key="1">
    <citation type="journal article" date="2019" name="Sci. Rep.">
        <title>Draft genome of Tanacetum cinerariifolium, the natural source of mosquito coil.</title>
        <authorList>
            <person name="Yamashiro T."/>
            <person name="Shiraishi A."/>
            <person name="Satake H."/>
            <person name="Nakayama K."/>
        </authorList>
    </citation>
    <scope>NUCLEOTIDE SEQUENCE</scope>
</reference>
<comment type="caution">
    <text evidence="1">The sequence shown here is derived from an EMBL/GenBank/DDBJ whole genome shotgun (WGS) entry which is preliminary data.</text>
</comment>
<organism evidence="1">
    <name type="scientific">Tanacetum cinerariifolium</name>
    <name type="common">Dalmatian daisy</name>
    <name type="synonym">Chrysanthemum cinerariifolium</name>
    <dbReference type="NCBI Taxonomy" id="118510"/>
    <lineage>
        <taxon>Eukaryota</taxon>
        <taxon>Viridiplantae</taxon>
        <taxon>Streptophyta</taxon>
        <taxon>Embryophyta</taxon>
        <taxon>Tracheophyta</taxon>
        <taxon>Spermatophyta</taxon>
        <taxon>Magnoliopsida</taxon>
        <taxon>eudicotyledons</taxon>
        <taxon>Gunneridae</taxon>
        <taxon>Pentapetalae</taxon>
        <taxon>asterids</taxon>
        <taxon>campanulids</taxon>
        <taxon>Asterales</taxon>
        <taxon>Asteraceae</taxon>
        <taxon>Asteroideae</taxon>
        <taxon>Anthemideae</taxon>
        <taxon>Anthemidinae</taxon>
        <taxon>Tanacetum</taxon>
    </lineage>
</organism>
<gene>
    <name evidence="1" type="ORF">Tci_830478</name>
</gene>
<dbReference type="EMBL" id="BKCJ010977822">
    <property type="protein sequence ID" value="GFC58508.1"/>
    <property type="molecule type" value="Genomic_DNA"/>
</dbReference>